<dbReference type="Gene3D" id="3.40.50.10810">
    <property type="entry name" value="Tandem AAA-ATPase domain"/>
    <property type="match status" value="1"/>
</dbReference>
<dbReference type="InterPro" id="IPR038718">
    <property type="entry name" value="SNF2-like_sf"/>
</dbReference>
<dbReference type="RefSeq" id="XP_067483939.1">
    <property type="nucleotide sequence ID" value="XM_067624622.1"/>
</dbReference>
<proteinExistence type="predicted"/>
<keyword evidence="2" id="KW-1185">Reference proteome</keyword>
<dbReference type="Proteomes" id="UP000184499">
    <property type="component" value="Unassembled WGS sequence"/>
</dbReference>
<reference evidence="2" key="1">
    <citation type="journal article" date="2017" name="Genome Biol.">
        <title>Comparative genomics reveals high biological diversity and specific adaptations in the industrially and medically important fungal genus Aspergillus.</title>
        <authorList>
            <person name="de Vries R.P."/>
            <person name="Riley R."/>
            <person name="Wiebenga A."/>
            <person name="Aguilar-Osorio G."/>
            <person name="Amillis S."/>
            <person name="Uchima C.A."/>
            <person name="Anderluh G."/>
            <person name="Asadollahi M."/>
            <person name="Askin M."/>
            <person name="Barry K."/>
            <person name="Battaglia E."/>
            <person name="Bayram O."/>
            <person name="Benocci T."/>
            <person name="Braus-Stromeyer S.A."/>
            <person name="Caldana C."/>
            <person name="Canovas D."/>
            <person name="Cerqueira G.C."/>
            <person name="Chen F."/>
            <person name="Chen W."/>
            <person name="Choi C."/>
            <person name="Clum A."/>
            <person name="Dos Santos R.A."/>
            <person name="Damasio A.R."/>
            <person name="Diallinas G."/>
            <person name="Emri T."/>
            <person name="Fekete E."/>
            <person name="Flipphi M."/>
            <person name="Freyberg S."/>
            <person name="Gallo A."/>
            <person name="Gournas C."/>
            <person name="Habgood R."/>
            <person name="Hainaut M."/>
            <person name="Harispe M.L."/>
            <person name="Henrissat B."/>
            <person name="Hilden K.S."/>
            <person name="Hope R."/>
            <person name="Hossain A."/>
            <person name="Karabika E."/>
            <person name="Karaffa L."/>
            <person name="Karanyi Z."/>
            <person name="Krasevec N."/>
            <person name="Kuo A."/>
            <person name="Kusch H."/>
            <person name="LaButti K."/>
            <person name="Lagendijk E.L."/>
            <person name="Lapidus A."/>
            <person name="Levasseur A."/>
            <person name="Lindquist E."/>
            <person name="Lipzen A."/>
            <person name="Logrieco A.F."/>
            <person name="MacCabe A."/>
            <person name="Maekelae M.R."/>
            <person name="Malavazi I."/>
            <person name="Melin P."/>
            <person name="Meyer V."/>
            <person name="Mielnichuk N."/>
            <person name="Miskei M."/>
            <person name="Molnar A.P."/>
            <person name="Mule G."/>
            <person name="Ngan C.Y."/>
            <person name="Orejas M."/>
            <person name="Orosz E."/>
            <person name="Ouedraogo J.P."/>
            <person name="Overkamp K.M."/>
            <person name="Park H.-S."/>
            <person name="Perrone G."/>
            <person name="Piumi F."/>
            <person name="Punt P.J."/>
            <person name="Ram A.F."/>
            <person name="Ramon A."/>
            <person name="Rauscher S."/>
            <person name="Record E."/>
            <person name="Riano-Pachon D.M."/>
            <person name="Robert V."/>
            <person name="Roehrig J."/>
            <person name="Ruller R."/>
            <person name="Salamov A."/>
            <person name="Salih N.S."/>
            <person name="Samson R.A."/>
            <person name="Sandor E."/>
            <person name="Sanguinetti M."/>
            <person name="Schuetze T."/>
            <person name="Sepcic K."/>
            <person name="Shelest E."/>
            <person name="Sherlock G."/>
            <person name="Sophianopoulou V."/>
            <person name="Squina F.M."/>
            <person name="Sun H."/>
            <person name="Susca A."/>
            <person name="Todd R.B."/>
            <person name="Tsang A."/>
            <person name="Unkles S.E."/>
            <person name="van de Wiele N."/>
            <person name="van Rossen-Uffink D."/>
            <person name="Oliveira J.V."/>
            <person name="Vesth T.C."/>
            <person name="Visser J."/>
            <person name="Yu J.-H."/>
            <person name="Zhou M."/>
            <person name="Andersen M.R."/>
            <person name="Archer D.B."/>
            <person name="Baker S.E."/>
            <person name="Benoit I."/>
            <person name="Brakhage A.A."/>
            <person name="Braus G.H."/>
            <person name="Fischer R."/>
            <person name="Frisvad J.C."/>
            <person name="Goldman G.H."/>
            <person name="Houbraken J."/>
            <person name="Oakley B."/>
            <person name="Pocsi I."/>
            <person name="Scazzocchio C."/>
            <person name="Seiboth B."/>
            <person name="vanKuyk P.A."/>
            <person name="Wortman J."/>
            <person name="Dyer P.S."/>
            <person name="Grigoriev I.V."/>
        </authorList>
    </citation>
    <scope>NUCLEOTIDE SEQUENCE [LARGE SCALE GENOMIC DNA]</scope>
    <source>
        <strain evidence="2">CBS 101740 / IMI 381727 / IBT 21946</strain>
    </source>
</reference>
<evidence type="ECO:0008006" key="3">
    <source>
        <dbReference type="Google" id="ProtNLM"/>
    </source>
</evidence>
<dbReference type="InterPro" id="IPR027417">
    <property type="entry name" value="P-loop_NTPase"/>
</dbReference>
<dbReference type="OrthoDB" id="4161342at2759"/>
<name>A0A1L9UYM8_ASPBC</name>
<gene>
    <name evidence="1" type="ORF">ASPBRDRAFT_416654</name>
</gene>
<accession>A0A1L9UYM8</accession>
<sequence length="115" mass="13026">MQRDPNSSSVACYTFRIALNLGENVQYRIPIAGLQTKRDPLPYQVYGSIWMLVCEVTTYLRSGFLADDIGYGKTLMTILIVLTSRWIEIAIQRACANPYIGPDDTLCRYNTDLPI</sequence>
<dbReference type="EMBL" id="KV878680">
    <property type="protein sequence ID" value="OJJ76692.1"/>
    <property type="molecule type" value="Genomic_DNA"/>
</dbReference>
<dbReference type="AlphaFoldDB" id="A0A1L9UYM8"/>
<dbReference type="VEuPathDB" id="FungiDB:ASPBRDRAFT_416654"/>
<evidence type="ECO:0000313" key="2">
    <source>
        <dbReference type="Proteomes" id="UP000184499"/>
    </source>
</evidence>
<dbReference type="SUPFAM" id="SSF52540">
    <property type="entry name" value="P-loop containing nucleoside triphosphate hydrolases"/>
    <property type="match status" value="1"/>
</dbReference>
<dbReference type="GeneID" id="93577110"/>
<evidence type="ECO:0000313" key="1">
    <source>
        <dbReference type="EMBL" id="OJJ76692.1"/>
    </source>
</evidence>
<organism evidence="1 2">
    <name type="scientific">Aspergillus brasiliensis (strain CBS 101740 / IMI 381727 / IBT 21946)</name>
    <dbReference type="NCBI Taxonomy" id="767769"/>
    <lineage>
        <taxon>Eukaryota</taxon>
        <taxon>Fungi</taxon>
        <taxon>Dikarya</taxon>
        <taxon>Ascomycota</taxon>
        <taxon>Pezizomycotina</taxon>
        <taxon>Eurotiomycetes</taxon>
        <taxon>Eurotiomycetidae</taxon>
        <taxon>Eurotiales</taxon>
        <taxon>Aspergillaceae</taxon>
        <taxon>Aspergillus</taxon>
        <taxon>Aspergillus subgen. Circumdati</taxon>
    </lineage>
</organism>
<protein>
    <recommendedName>
        <fullName evidence="3">SNF2 N-terminal domain-containing protein</fullName>
    </recommendedName>
</protein>